<keyword evidence="2" id="KW-0472">Membrane</keyword>
<feature type="compositionally biased region" description="Low complexity" evidence="1">
    <location>
        <begin position="350"/>
        <end position="360"/>
    </location>
</feature>
<dbReference type="Gene3D" id="2.70.70.10">
    <property type="entry name" value="Glucose Permease (Domain IIA)"/>
    <property type="match status" value="1"/>
</dbReference>
<dbReference type="Pfam" id="PF01551">
    <property type="entry name" value="Peptidase_M23"/>
    <property type="match status" value="1"/>
</dbReference>
<sequence length="379" mass="39569">MPSPAPFPFPGPDGPAAPQGAPTVPLPPAALSAEPGATDRETEQDPADSRVPTVVSDASNTPVRGGGPRASGGPRRPVGSGAGRGGGRLPVLAARVRMPLMWAATLLLLAAYAGVPWWAGTGLLVAALAVYLRLGTVRREPRAVLPPVRGRWMALTSPVDGTPSQGSHAYGQTYALGLVAEPGGGARPDIAWRPLSRPPEDFPAFGRAVYAPADGTVVTAHDGRRDHRSRNSWPWLFGAVVENALRELRGPSGILGNHLVIDVGGGDHLLLGHLARGSLTVGRGDRVRAGQVVARCGNSGACTEPQVRVQLMDHRRPLFAAGLPIVWAPGWNSRDDGAGLPETWRPVVVEGPGTEEVPAGQEAGGDDYAGEVRRTSRNR</sequence>
<dbReference type="EMBL" id="JBEQNB010000021">
    <property type="protein sequence ID" value="MES0837809.1"/>
    <property type="molecule type" value="Genomic_DNA"/>
</dbReference>
<dbReference type="CDD" id="cd12797">
    <property type="entry name" value="M23_peptidase"/>
    <property type="match status" value="1"/>
</dbReference>
<organism evidence="4 5">
    <name type="scientific">Nocardiopsis tropica</name>
    <dbReference type="NCBI Taxonomy" id="109330"/>
    <lineage>
        <taxon>Bacteria</taxon>
        <taxon>Bacillati</taxon>
        <taxon>Actinomycetota</taxon>
        <taxon>Actinomycetes</taxon>
        <taxon>Streptosporangiales</taxon>
        <taxon>Nocardiopsidaceae</taxon>
        <taxon>Nocardiopsis</taxon>
    </lineage>
</organism>
<keyword evidence="5" id="KW-1185">Reference proteome</keyword>
<evidence type="ECO:0000313" key="4">
    <source>
        <dbReference type="EMBL" id="MES0837809.1"/>
    </source>
</evidence>
<feature type="domain" description="M23ase beta-sheet core" evidence="3">
    <location>
        <begin position="251"/>
        <end position="317"/>
    </location>
</feature>
<name>A0ABV2A5I0_9ACTN</name>
<keyword evidence="4" id="KW-0378">Hydrolase</keyword>
<gene>
    <name evidence="4" type="ORF">ABUK86_28840</name>
</gene>
<feature type="compositionally biased region" description="Pro residues" evidence="1">
    <location>
        <begin position="1"/>
        <end position="15"/>
    </location>
</feature>
<keyword evidence="2" id="KW-1133">Transmembrane helix</keyword>
<evidence type="ECO:0000256" key="2">
    <source>
        <dbReference type="SAM" id="Phobius"/>
    </source>
</evidence>
<dbReference type="RefSeq" id="WP_352986696.1">
    <property type="nucleotide sequence ID" value="NZ_JBEQNA010000020.1"/>
</dbReference>
<dbReference type="InterPro" id="IPR016047">
    <property type="entry name" value="M23ase_b-sheet_dom"/>
</dbReference>
<feature type="region of interest" description="Disordered" evidence="1">
    <location>
        <begin position="1"/>
        <end position="87"/>
    </location>
</feature>
<evidence type="ECO:0000259" key="3">
    <source>
        <dbReference type="Pfam" id="PF01551"/>
    </source>
</evidence>
<feature type="region of interest" description="Disordered" evidence="1">
    <location>
        <begin position="350"/>
        <end position="379"/>
    </location>
</feature>
<feature type="transmembrane region" description="Helical" evidence="2">
    <location>
        <begin position="100"/>
        <end position="132"/>
    </location>
</feature>
<accession>A0ABV2A5I0</accession>
<dbReference type="GO" id="GO:0016787">
    <property type="term" value="F:hydrolase activity"/>
    <property type="evidence" value="ECO:0007669"/>
    <property type="project" value="UniProtKB-KW"/>
</dbReference>
<evidence type="ECO:0000313" key="5">
    <source>
        <dbReference type="Proteomes" id="UP001432401"/>
    </source>
</evidence>
<dbReference type="SUPFAM" id="SSF51261">
    <property type="entry name" value="Duplicated hybrid motif"/>
    <property type="match status" value="1"/>
</dbReference>
<evidence type="ECO:0000256" key="1">
    <source>
        <dbReference type="SAM" id="MobiDB-lite"/>
    </source>
</evidence>
<keyword evidence="2" id="KW-0812">Transmembrane</keyword>
<dbReference type="PANTHER" id="PTHR21666">
    <property type="entry name" value="PEPTIDASE-RELATED"/>
    <property type="match status" value="1"/>
</dbReference>
<dbReference type="InterPro" id="IPR011055">
    <property type="entry name" value="Dup_hybrid_motif"/>
</dbReference>
<dbReference type="InterPro" id="IPR050570">
    <property type="entry name" value="Cell_wall_metabolism_enzyme"/>
</dbReference>
<dbReference type="EC" id="3.4.-.-" evidence="4"/>
<reference evidence="4 5" key="1">
    <citation type="submission" date="2024-06" db="EMBL/GenBank/DDBJ databases">
        <authorList>
            <person name="Bataeva Y.V."/>
            <person name="Grigorian L.N."/>
            <person name="Solomentsev V.I."/>
        </authorList>
    </citation>
    <scope>NUCLEOTIDE SEQUENCE [LARGE SCALE GENOMIC DNA]</scope>
    <source>
        <strain evidence="5">SCPM-O-B-12605 (RCAM04882)</strain>
    </source>
</reference>
<feature type="compositionally biased region" description="Basic and acidic residues" evidence="1">
    <location>
        <begin position="370"/>
        <end position="379"/>
    </location>
</feature>
<protein>
    <submittedName>
        <fullName evidence="4">M23 family metallopeptidase</fullName>
        <ecNumber evidence="4">3.4.-.-</ecNumber>
    </submittedName>
</protein>
<comment type="caution">
    <text evidence="4">The sequence shown here is derived from an EMBL/GenBank/DDBJ whole genome shotgun (WGS) entry which is preliminary data.</text>
</comment>
<dbReference type="Proteomes" id="UP001432401">
    <property type="component" value="Unassembled WGS sequence"/>
</dbReference>
<proteinExistence type="predicted"/>
<dbReference type="PANTHER" id="PTHR21666:SF270">
    <property type="entry name" value="MUREIN HYDROLASE ACTIVATOR ENVC"/>
    <property type="match status" value="1"/>
</dbReference>